<feature type="transmembrane region" description="Helical" evidence="6">
    <location>
        <begin position="52"/>
        <end position="71"/>
    </location>
</feature>
<reference evidence="9" key="1">
    <citation type="journal article" date="2014" name="Environ. Microbiol.">
        <title>Comparative genomics of the marine bacterial genus Glaciecola reveals the high degree of genomic diversity and genomic characteristic for cold adaptation.</title>
        <authorList>
            <person name="Qin Q.L."/>
            <person name="Xie B.B."/>
            <person name="Yu Y."/>
            <person name="Shu Y.L."/>
            <person name="Rong J.C."/>
            <person name="Zhang Y.J."/>
            <person name="Zhao D.L."/>
            <person name="Chen X.L."/>
            <person name="Zhang X.Y."/>
            <person name="Chen B."/>
            <person name="Zhou B.C."/>
            <person name="Zhang Y.Z."/>
        </authorList>
    </citation>
    <scope>NUCLEOTIDE SEQUENCE [LARGE SCALE GENOMIC DNA]</scope>
    <source>
        <strain evidence="9">LMG 21857</strain>
    </source>
</reference>
<dbReference type="AlphaFoldDB" id="K6Z721"/>
<dbReference type="PROSITE" id="PS50850">
    <property type="entry name" value="MFS"/>
    <property type="match status" value="1"/>
</dbReference>
<feature type="transmembrane region" description="Helical" evidence="6">
    <location>
        <begin position="21"/>
        <end position="40"/>
    </location>
</feature>
<name>K6Z721_9ALTE</name>
<dbReference type="EMBL" id="BAER01000024">
    <property type="protein sequence ID" value="GAC31991.1"/>
    <property type="molecule type" value="Genomic_DNA"/>
</dbReference>
<dbReference type="Proteomes" id="UP000006322">
    <property type="component" value="Unassembled WGS sequence"/>
</dbReference>
<comment type="caution">
    <text evidence="8">The sequence shown here is derived from an EMBL/GenBank/DDBJ whole genome shotgun (WGS) entry which is preliminary data.</text>
</comment>
<keyword evidence="5 6" id="KW-0472">Membrane</keyword>
<evidence type="ECO:0000259" key="7">
    <source>
        <dbReference type="PROSITE" id="PS50850"/>
    </source>
</evidence>
<feature type="transmembrane region" description="Helical" evidence="6">
    <location>
        <begin position="197"/>
        <end position="215"/>
    </location>
</feature>
<keyword evidence="2" id="KW-0813">Transport</keyword>
<evidence type="ECO:0000313" key="8">
    <source>
        <dbReference type="EMBL" id="GAC31991.1"/>
    </source>
</evidence>
<accession>K6Z721</accession>
<evidence type="ECO:0000256" key="4">
    <source>
        <dbReference type="ARBA" id="ARBA00022989"/>
    </source>
</evidence>
<evidence type="ECO:0000256" key="2">
    <source>
        <dbReference type="ARBA" id="ARBA00022448"/>
    </source>
</evidence>
<feature type="transmembrane region" description="Helical" evidence="6">
    <location>
        <begin position="172"/>
        <end position="191"/>
    </location>
</feature>
<feature type="transmembrane region" description="Helical" evidence="6">
    <location>
        <begin position="373"/>
        <end position="390"/>
    </location>
</feature>
<keyword evidence="3 6" id="KW-0812">Transmembrane</keyword>
<comment type="subcellular location">
    <subcellularLocation>
        <location evidence="1">Membrane</location>
        <topology evidence="1">Multi-pass membrane protein</topology>
    </subcellularLocation>
</comment>
<organism evidence="8 9">
    <name type="scientific">Paraglaciecola polaris LMG 21857</name>
    <dbReference type="NCBI Taxonomy" id="1129793"/>
    <lineage>
        <taxon>Bacteria</taxon>
        <taxon>Pseudomonadati</taxon>
        <taxon>Pseudomonadota</taxon>
        <taxon>Gammaproteobacteria</taxon>
        <taxon>Alteromonadales</taxon>
        <taxon>Alteromonadaceae</taxon>
        <taxon>Paraglaciecola</taxon>
    </lineage>
</organism>
<feature type="transmembrane region" description="Helical" evidence="6">
    <location>
        <begin position="301"/>
        <end position="320"/>
    </location>
</feature>
<gene>
    <name evidence="8" type="ORF">GPLA_1076</name>
</gene>
<sequence length="443" mass="48248">MASVNIAIPDLAAELHANAKMVSWLPTIFLLANVALMLPFGKLADNYGRKRIYSYGLVLNILSSTMCALAFNMEWLLFWRFMQGAAAAMIFGTGVAILTSVTPAEKRGFALGIAAACVYIGLTVAPAVGGWLTELWGWRSVFLFQVPLVIMLLLLIKLRMHGEWKNERKAKFDWRGSGIFIIASTCLVFGLSQLPSIIGIVLLSVALIAMVLFVVHQSKRDQPLIRVQMFKESRVFSMSLVTSLLMYASNYPLTFLLSLYLQYVKGFSPSESGQIILLQALAMAFLAPLSGRLSDKVQPRLLATLGCSIVACGFFILSRMDIDTQAWYIGSSLLLIGIGFGLFSTPNNNAIMGAVHSSELGVASASLNLARTIGNLVGMSLVNLLVHHYIGDAQILPEQYPALLQTVLVALNISFAFVLIACVISGFRGREQKPEKAISSPGE</sequence>
<dbReference type="Gene3D" id="1.20.1250.20">
    <property type="entry name" value="MFS general substrate transporter like domains"/>
    <property type="match status" value="1"/>
</dbReference>
<evidence type="ECO:0000256" key="5">
    <source>
        <dbReference type="ARBA" id="ARBA00023136"/>
    </source>
</evidence>
<dbReference type="PANTHER" id="PTHR42718">
    <property type="entry name" value="MAJOR FACILITATOR SUPERFAMILY MULTIDRUG TRANSPORTER MFSC"/>
    <property type="match status" value="1"/>
</dbReference>
<feature type="transmembrane region" description="Helical" evidence="6">
    <location>
        <begin position="110"/>
        <end position="132"/>
    </location>
</feature>
<feature type="transmembrane region" description="Helical" evidence="6">
    <location>
        <begin position="402"/>
        <end position="427"/>
    </location>
</feature>
<evidence type="ECO:0000313" key="9">
    <source>
        <dbReference type="Proteomes" id="UP000006322"/>
    </source>
</evidence>
<evidence type="ECO:0000256" key="1">
    <source>
        <dbReference type="ARBA" id="ARBA00004141"/>
    </source>
</evidence>
<dbReference type="InterPro" id="IPR011701">
    <property type="entry name" value="MFS"/>
</dbReference>
<dbReference type="CDD" id="cd17321">
    <property type="entry name" value="MFS_MMR_MDR_like"/>
    <property type="match status" value="1"/>
</dbReference>
<feature type="domain" description="Major facilitator superfamily (MFS) profile" evidence="7">
    <location>
        <begin position="1"/>
        <end position="433"/>
    </location>
</feature>
<dbReference type="SUPFAM" id="SSF103473">
    <property type="entry name" value="MFS general substrate transporter"/>
    <property type="match status" value="1"/>
</dbReference>
<dbReference type="GO" id="GO:0016020">
    <property type="term" value="C:membrane"/>
    <property type="evidence" value="ECO:0007669"/>
    <property type="project" value="UniProtKB-SubCell"/>
</dbReference>
<evidence type="ECO:0000256" key="6">
    <source>
        <dbReference type="SAM" id="Phobius"/>
    </source>
</evidence>
<keyword evidence="9" id="KW-1185">Reference proteome</keyword>
<dbReference type="Gene3D" id="1.20.1720.10">
    <property type="entry name" value="Multidrug resistance protein D"/>
    <property type="match status" value="1"/>
</dbReference>
<dbReference type="GO" id="GO:0022857">
    <property type="term" value="F:transmembrane transporter activity"/>
    <property type="evidence" value="ECO:0007669"/>
    <property type="project" value="InterPro"/>
</dbReference>
<feature type="transmembrane region" description="Helical" evidence="6">
    <location>
        <begin position="272"/>
        <end position="289"/>
    </location>
</feature>
<protein>
    <submittedName>
        <fullName evidence="8">Major facilitator transporter</fullName>
    </submittedName>
</protein>
<feature type="transmembrane region" description="Helical" evidence="6">
    <location>
        <begin position="235"/>
        <end position="260"/>
    </location>
</feature>
<dbReference type="InterPro" id="IPR020846">
    <property type="entry name" value="MFS_dom"/>
</dbReference>
<feature type="transmembrane region" description="Helical" evidence="6">
    <location>
        <begin position="326"/>
        <end position="343"/>
    </location>
</feature>
<feature type="transmembrane region" description="Helical" evidence="6">
    <location>
        <begin position="138"/>
        <end position="160"/>
    </location>
</feature>
<evidence type="ECO:0000256" key="3">
    <source>
        <dbReference type="ARBA" id="ARBA00022692"/>
    </source>
</evidence>
<dbReference type="InterPro" id="IPR036259">
    <property type="entry name" value="MFS_trans_sf"/>
</dbReference>
<dbReference type="STRING" id="1129793.GPLA_1076"/>
<proteinExistence type="predicted"/>
<dbReference type="PANTHER" id="PTHR42718:SF9">
    <property type="entry name" value="MAJOR FACILITATOR SUPERFAMILY MULTIDRUG TRANSPORTER MFSC"/>
    <property type="match status" value="1"/>
</dbReference>
<dbReference type="Pfam" id="PF07690">
    <property type="entry name" value="MFS_1"/>
    <property type="match status" value="1"/>
</dbReference>
<feature type="transmembrane region" description="Helical" evidence="6">
    <location>
        <begin position="77"/>
        <end position="98"/>
    </location>
</feature>
<keyword evidence="4 6" id="KW-1133">Transmembrane helix</keyword>